<comment type="caution">
    <text evidence="1">The sequence shown here is derived from an EMBL/GenBank/DDBJ whole genome shotgun (WGS) entry which is preliminary data.</text>
</comment>
<dbReference type="EMBL" id="BDGG01000002">
    <property type="protein sequence ID" value="GAU94103.1"/>
    <property type="molecule type" value="Genomic_DNA"/>
</dbReference>
<dbReference type="Proteomes" id="UP000186922">
    <property type="component" value="Unassembled WGS sequence"/>
</dbReference>
<accession>A0A1D1V5P6</accession>
<proteinExistence type="predicted"/>
<evidence type="ECO:0000313" key="2">
    <source>
        <dbReference type="Proteomes" id="UP000186922"/>
    </source>
</evidence>
<evidence type="ECO:0000313" key="1">
    <source>
        <dbReference type="EMBL" id="GAU94103.1"/>
    </source>
</evidence>
<organism evidence="1 2">
    <name type="scientific">Ramazzottius varieornatus</name>
    <name type="common">Water bear</name>
    <name type="synonym">Tardigrade</name>
    <dbReference type="NCBI Taxonomy" id="947166"/>
    <lineage>
        <taxon>Eukaryota</taxon>
        <taxon>Metazoa</taxon>
        <taxon>Ecdysozoa</taxon>
        <taxon>Tardigrada</taxon>
        <taxon>Eutardigrada</taxon>
        <taxon>Parachela</taxon>
        <taxon>Hypsibioidea</taxon>
        <taxon>Ramazzottiidae</taxon>
        <taxon>Ramazzottius</taxon>
    </lineage>
</organism>
<name>A0A1D1V5P6_RAMVA</name>
<dbReference type="AlphaFoldDB" id="A0A1D1V5P6"/>
<keyword evidence="2" id="KW-1185">Reference proteome</keyword>
<gene>
    <name evidence="1" type="primary">RvY_05935-1</name>
    <name evidence="1" type="synonym">RvY_05935.1</name>
    <name evidence="1" type="ORF">RvY_05935</name>
</gene>
<sequence>MAGWEKDVELLMDVWDAYKVSGCRRGATTTKDVTEEYDIQRRKP</sequence>
<protein>
    <submittedName>
        <fullName evidence="1">Uncharacterized protein</fullName>
    </submittedName>
</protein>
<reference evidence="1 2" key="1">
    <citation type="journal article" date="2016" name="Nat. Commun.">
        <title>Extremotolerant tardigrade genome and improved radiotolerance of human cultured cells by tardigrade-unique protein.</title>
        <authorList>
            <person name="Hashimoto T."/>
            <person name="Horikawa D.D."/>
            <person name="Saito Y."/>
            <person name="Kuwahara H."/>
            <person name="Kozuka-Hata H."/>
            <person name="Shin-I T."/>
            <person name="Minakuchi Y."/>
            <person name="Ohishi K."/>
            <person name="Motoyama A."/>
            <person name="Aizu T."/>
            <person name="Enomoto A."/>
            <person name="Kondo K."/>
            <person name="Tanaka S."/>
            <person name="Hara Y."/>
            <person name="Koshikawa S."/>
            <person name="Sagara H."/>
            <person name="Miura T."/>
            <person name="Yokobori S."/>
            <person name="Miyagawa K."/>
            <person name="Suzuki Y."/>
            <person name="Kubo T."/>
            <person name="Oyama M."/>
            <person name="Kohara Y."/>
            <person name="Fujiyama A."/>
            <person name="Arakawa K."/>
            <person name="Katayama T."/>
            <person name="Toyoda A."/>
            <person name="Kunieda T."/>
        </authorList>
    </citation>
    <scope>NUCLEOTIDE SEQUENCE [LARGE SCALE GENOMIC DNA]</scope>
    <source>
        <strain evidence="1 2">YOKOZUNA-1</strain>
    </source>
</reference>